<dbReference type="Gene3D" id="3.30.420.10">
    <property type="entry name" value="Ribonuclease H-like superfamily/Ribonuclease H"/>
    <property type="match status" value="1"/>
</dbReference>
<keyword evidence="3" id="KW-1185">Reference proteome</keyword>
<accession>A0A4Q0A2T4</accession>
<name>A0A4Q0A2T4_9FUNG</name>
<evidence type="ECO:0000313" key="2">
    <source>
        <dbReference type="EMBL" id="RKP40404.1"/>
    </source>
</evidence>
<dbReference type="OrthoDB" id="5953249at2759"/>
<dbReference type="EMBL" id="ML002210">
    <property type="protein sequence ID" value="RKP40404.1"/>
    <property type="molecule type" value="Genomic_DNA"/>
</dbReference>
<dbReference type="InterPro" id="IPR012337">
    <property type="entry name" value="RNaseH-like_sf"/>
</dbReference>
<reference evidence="3" key="1">
    <citation type="journal article" date="2018" name="Nat. Microbiol.">
        <title>Leveraging single-cell genomics to expand the fungal tree of life.</title>
        <authorList>
            <person name="Ahrendt S.R."/>
            <person name="Quandt C.A."/>
            <person name="Ciobanu D."/>
            <person name="Clum A."/>
            <person name="Salamov A."/>
            <person name="Andreopoulos B."/>
            <person name="Cheng J.F."/>
            <person name="Woyke T."/>
            <person name="Pelin A."/>
            <person name="Henrissat B."/>
            <person name="Reynolds N.K."/>
            <person name="Benny G.L."/>
            <person name="Smith M.E."/>
            <person name="James T.Y."/>
            <person name="Grigoriev I.V."/>
        </authorList>
    </citation>
    <scope>NUCLEOTIDE SEQUENCE [LARGE SCALE GENOMIC DNA]</scope>
    <source>
        <strain evidence="3">RSA 468</strain>
    </source>
</reference>
<dbReference type="STRING" id="215637.A0A4Q0A2T4"/>
<dbReference type="InterPro" id="IPR040151">
    <property type="entry name" value="Gfd2/YDR514C-like"/>
</dbReference>
<organism evidence="2 3">
    <name type="scientific">Dimargaris cristalligena</name>
    <dbReference type="NCBI Taxonomy" id="215637"/>
    <lineage>
        <taxon>Eukaryota</taxon>
        <taxon>Fungi</taxon>
        <taxon>Fungi incertae sedis</taxon>
        <taxon>Zoopagomycota</taxon>
        <taxon>Kickxellomycotina</taxon>
        <taxon>Dimargaritomycetes</taxon>
        <taxon>Dimargaritales</taxon>
        <taxon>Dimargaritaceae</taxon>
        <taxon>Dimargaris</taxon>
    </lineage>
</organism>
<proteinExistence type="predicted"/>
<feature type="domain" description="Gfd2/YDR514C-like C-terminal" evidence="1">
    <location>
        <begin position="31"/>
        <end position="191"/>
    </location>
</feature>
<protein>
    <recommendedName>
        <fullName evidence="1">Gfd2/YDR514C-like C-terminal domain-containing protein</fullName>
    </recommendedName>
</protein>
<gene>
    <name evidence="2" type="ORF">BJ085DRAFT_29729</name>
</gene>
<dbReference type="Proteomes" id="UP000268162">
    <property type="component" value="Unassembled WGS sequence"/>
</dbReference>
<dbReference type="PANTHER" id="PTHR28083:SF1">
    <property type="entry name" value="GOOD FOR FULL DBP5 ACTIVITY PROTEIN 2"/>
    <property type="match status" value="1"/>
</dbReference>
<dbReference type="InterPro" id="IPR048519">
    <property type="entry name" value="Gfd2/YDR514C-like_C"/>
</dbReference>
<dbReference type="PANTHER" id="PTHR28083">
    <property type="entry name" value="GOOD FOR FULL DBP5 ACTIVITY PROTEIN 2"/>
    <property type="match status" value="1"/>
</dbReference>
<sequence length="196" mass="22109">MPRAQPNALDQYKNNLASARQLAEHPQFSALCIDIEAYERNNGRLTEIGWCFYEAGGKEPQVTHYIVSENTHLCNGQYVPDRRYNFSFGESKTASLVEILQALQDTVQQLEPQTLVGHDLGSDLRYLSEGGVDLRDMPVLQFDTKTLYCAHTNNVRNGRKLGIVLDKMDIPSGILHNAGNDAYYTMKLFLRLVGIE</sequence>
<dbReference type="AlphaFoldDB" id="A0A4Q0A2T4"/>
<dbReference type="SUPFAM" id="SSF53098">
    <property type="entry name" value="Ribonuclease H-like"/>
    <property type="match status" value="1"/>
</dbReference>
<dbReference type="InterPro" id="IPR036397">
    <property type="entry name" value="RNaseH_sf"/>
</dbReference>
<dbReference type="GO" id="GO:0005634">
    <property type="term" value="C:nucleus"/>
    <property type="evidence" value="ECO:0007669"/>
    <property type="project" value="TreeGrafter"/>
</dbReference>
<evidence type="ECO:0000259" key="1">
    <source>
        <dbReference type="Pfam" id="PF21762"/>
    </source>
</evidence>
<dbReference type="Pfam" id="PF21762">
    <property type="entry name" value="DEDDh_C"/>
    <property type="match status" value="1"/>
</dbReference>
<dbReference type="GO" id="GO:0003676">
    <property type="term" value="F:nucleic acid binding"/>
    <property type="evidence" value="ECO:0007669"/>
    <property type="project" value="InterPro"/>
</dbReference>
<evidence type="ECO:0000313" key="3">
    <source>
        <dbReference type="Proteomes" id="UP000268162"/>
    </source>
</evidence>